<reference evidence="1" key="1">
    <citation type="journal article" date="2015" name="Nature">
        <title>Complex archaea that bridge the gap between prokaryotes and eukaryotes.</title>
        <authorList>
            <person name="Spang A."/>
            <person name="Saw J.H."/>
            <person name="Jorgensen S.L."/>
            <person name="Zaremba-Niedzwiedzka K."/>
            <person name="Martijn J."/>
            <person name="Lind A.E."/>
            <person name="van Eijk R."/>
            <person name="Schleper C."/>
            <person name="Guy L."/>
            <person name="Ettema T.J."/>
        </authorList>
    </citation>
    <scope>NUCLEOTIDE SEQUENCE</scope>
</reference>
<accession>A0A0F9DQB3</accession>
<comment type="caution">
    <text evidence="1">The sequence shown here is derived from an EMBL/GenBank/DDBJ whole genome shotgun (WGS) entry which is preliminary data.</text>
</comment>
<sequence>PPVKYDAEKALDFNTPEPWIVLELPYFMIFSHSFAKAFWNKDTIISKETAIERGNAGLSLNPIQTWKDHLQIMVLKENPILYLKQFLK</sequence>
<dbReference type="EMBL" id="LAZR01027981">
    <property type="protein sequence ID" value="KKL63993.1"/>
    <property type="molecule type" value="Genomic_DNA"/>
</dbReference>
<dbReference type="AlphaFoldDB" id="A0A0F9DQB3"/>
<gene>
    <name evidence="1" type="ORF">LCGC14_2169510</name>
</gene>
<feature type="non-terminal residue" evidence="1">
    <location>
        <position position="1"/>
    </location>
</feature>
<organism evidence="1">
    <name type="scientific">marine sediment metagenome</name>
    <dbReference type="NCBI Taxonomy" id="412755"/>
    <lineage>
        <taxon>unclassified sequences</taxon>
        <taxon>metagenomes</taxon>
        <taxon>ecological metagenomes</taxon>
    </lineage>
</organism>
<proteinExistence type="predicted"/>
<protein>
    <submittedName>
        <fullName evidence="1">Uncharacterized protein</fullName>
    </submittedName>
</protein>
<name>A0A0F9DQB3_9ZZZZ</name>
<evidence type="ECO:0000313" key="1">
    <source>
        <dbReference type="EMBL" id="KKL63993.1"/>
    </source>
</evidence>